<organism evidence="2 3">
    <name type="scientific">Panicum virgatum</name>
    <name type="common">Blackwell switchgrass</name>
    <dbReference type="NCBI Taxonomy" id="38727"/>
    <lineage>
        <taxon>Eukaryota</taxon>
        <taxon>Viridiplantae</taxon>
        <taxon>Streptophyta</taxon>
        <taxon>Embryophyta</taxon>
        <taxon>Tracheophyta</taxon>
        <taxon>Spermatophyta</taxon>
        <taxon>Magnoliopsida</taxon>
        <taxon>Liliopsida</taxon>
        <taxon>Poales</taxon>
        <taxon>Poaceae</taxon>
        <taxon>PACMAD clade</taxon>
        <taxon>Panicoideae</taxon>
        <taxon>Panicodae</taxon>
        <taxon>Paniceae</taxon>
        <taxon>Panicinae</taxon>
        <taxon>Panicum</taxon>
        <taxon>Panicum sect. Hiantes</taxon>
    </lineage>
</organism>
<feature type="region of interest" description="Disordered" evidence="1">
    <location>
        <begin position="1"/>
        <end position="27"/>
    </location>
</feature>
<name>A0A8T0PSD0_PANVG</name>
<dbReference type="Proteomes" id="UP000823388">
    <property type="component" value="Chromosome 7N"/>
</dbReference>
<accession>A0A8T0PSD0</accession>
<feature type="compositionally biased region" description="Polar residues" evidence="1">
    <location>
        <begin position="468"/>
        <end position="477"/>
    </location>
</feature>
<dbReference type="OrthoDB" id="5146965at2759"/>
<sequence length="676" mass="71991">MIAPCKTLAKQKGTSTAAPLAGPVEQGSAPLGQLLIRTPCREMIPRQERPPSLPPVSAGLGETRDGSPESAAGSEASPMAGTVEAKHAVLPPPDDVINLDSPEDRDTGAFVEILTSNADVVLPNAEVRAAEEERGPSAEEVVMTGSDDARPKSGAGDAPETDVNAADSTLVTGSKLPLDSAAPPSNSQAGASPASDVSASSPAWETGATSKDDATLSLTGPVSMEAGPLTTTTPALTPSAMAAAATNVGAQTSRAVKATAGSSASIASSEEVLNRFTAEVIAQGGEGVSFDPTTQNFTRRELDFGWLRKVVIDVVTVMHGLLGPLVVEMELWDEERLALWVQGQTLLEARQTMEEELASLRRSLEDERVARAADHNEAYRVLIEKLARSSSVASELEQLQKERDELRVGFEAVEQAREAAVQGRNSAIQEHDAAIQERDVAMQEHDAETQRRNIALSTTEEALEGEKTTISSSQNAHNESKDLRQELTRVDSQRKEVEAAVASLTVDVATHRATQQRLEGTVVRLQDEAATAANSLRRETESKLLEMKEALELQVTVCDNLRLVVGLMLDDLGVEAAAAPGQFISQLLEGVDGLKQVVQATRQEVEVAGLAARDAVYTGVHHAFAVARSHYVNIDLEELSKGYPGDYADAELDAFEEETASFTQNLADKMLEDDED</sequence>
<feature type="compositionally biased region" description="Low complexity" evidence="1">
    <location>
        <begin position="68"/>
        <end position="81"/>
    </location>
</feature>
<feature type="region of interest" description="Disordered" evidence="1">
    <location>
        <begin position="126"/>
        <end position="234"/>
    </location>
</feature>
<gene>
    <name evidence="2" type="ORF">PVAP13_7NG063200</name>
</gene>
<feature type="compositionally biased region" description="Basic and acidic residues" evidence="1">
    <location>
        <begin position="128"/>
        <end position="137"/>
    </location>
</feature>
<keyword evidence="3" id="KW-1185">Reference proteome</keyword>
<reference evidence="2 3" key="1">
    <citation type="submission" date="2020-05" db="EMBL/GenBank/DDBJ databases">
        <title>WGS assembly of Panicum virgatum.</title>
        <authorList>
            <person name="Lovell J.T."/>
            <person name="Jenkins J."/>
            <person name="Shu S."/>
            <person name="Juenger T.E."/>
            <person name="Schmutz J."/>
        </authorList>
    </citation>
    <scope>NUCLEOTIDE SEQUENCE [LARGE SCALE GENOMIC DNA]</scope>
    <source>
        <strain evidence="3">cv. AP13</strain>
    </source>
</reference>
<protein>
    <submittedName>
        <fullName evidence="2">Uncharacterized protein</fullName>
    </submittedName>
</protein>
<feature type="compositionally biased region" description="Basic and acidic residues" evidence="1">
    <location>
        <begin position="478"/>
        <end position="488"/>
    </location>
</feature>
<dbReference type="AlphaFoldDB" id="A0A8T0PSD0"/>
<feature type="region of interest" description="Disordered" evidence="1">
    <location>
        <begin position="44"/>
        <end position="103"/>
    </location>
</feature>
<dbReference type="EMBL" id="CM029050">
    <property type="protein sequence ID" value="KAG2565287.1"/>
    <property type="molecule type" value="Genomic_DNA"/>
</dbReference>
<comment type="caution">
    <text evidence="2">The sequence shown here is derived from an EMBL/GenBank/DDBJ whole genome shotgun (WGS) entry which is preliminary data.</text>
</comment>
<evidence type="ECO:0000313" key="3">
    <source>
        <dbReference type="Proteomes" id="UP000823388"/>
    </source>
</evidence>
<evidence type="ECO:0000256" key="1">
    <source>
        <dbReference type="SAM" id="MobiDB-lite"/>
    </source>
</evidence>
<evidence type="ECO:0000313" key="2">
    <source>
        <dbReference type="EMBL" id="KAG2565287.1"/>
    </source>
</evidence>
<feature type="region of interest" description="Disordered" evidence="1">
    <location>
        <begin position="456"/>
        <end position="488"/>
    </location>
</feature>
<feature type="compositionally biased region" description="Low complexity" evidence="1">
    <location>
        <begin position="189"/>
        <end position="203"/>
    </location>
</feature>
<proteinExistence type="predicted"/>